<dbReference type="SMART" id="SM00091">
    <property type="entry name" value="PAS"/>
    <property type="match status" value="2"/>
</dbReference>
<dbReference type="Pfam" id="PF01627">
    <property type="entry name" value="Hpt"/>
    <property type="match status" value="1"/>
</dbReference>
<dbReference type="EMBL" id="VMNH01000024">
    <property type="protein sequence ID" value="TVO70447.1"/>
    <property type="molecule type" value="Genomic_DNA"/>
</dbReference>
<dbReference type="Pfam" id="PF03924">
    <property type="entry name" value="CHASE"/>
    <property type="match status" value="1"/>
</dbReference>
<keyword evidence="9" id="KW-0418">Kinase</keyword>
<dbReference type="Proteomes" id="UP000316649">
    <property type="component" value="Unassembled WGS sequence"/>
</dbReference>
<keyword evidence="6" id="KW-0808">Transferase</keyword>
<dbReference type="InterPro" id="IPR003594">
    <property type="entry name" value="HATPase_dom"/>
</dbReference>
<dbReference type="Pfam" id="PF00512">
    <property type="entry name" value="HisKA"/>
    <property type="match status" value="1"/>
</dbReference>
<dbReference type="OrthoDB" id="9797243at2"/>
<dbReference type="FunFam" id="1.10.287.130:FF:000002">
    <property type="entry name" value="Two-component osmosensing histidine kinase"/>
    <property type="match status" value="1"/>
</dbReference>
<keyword evidence="4" id="KW-1003">Cell membrane</keyword>
<dbReference type="Pfam" id="PF00989">
    <property type="entry name" value="PAS"/>
    <property type="match status" value="2"/>
</dbReference>
<feature type="transmembrane region" description="Helical" evidence="18">
    <location>
        <begin position="502"/>
        <end position="522"/>
    </location>
</feature>
<feature type="modified residue" description="4-aspartylphosphate" evidence="17">
    <location>
        <position position="1263"/>
    </location>
</feature>
<dbReference type="SUPFAM" id="SSF55874">
    <property type="entry name" value="ATPase domain of HSP90 chaperone/DNA topoisomerase II/histidine kinase"/>
    <property type="match status" value="1"/>
</dbReference>
<reference evidence="25 26" key="1">
    <citation type="submission" date="2019-07" db="EMBL/GenBank/DDBJ databases">
        <title>The pathways for chlorine oxyanion respiration interact through the shared metabolite chlorate.</title>
        <authorList>
            <person name="Barnum T.P."/>
            <person name="Cheng Y."/>
            <person name="Hill K.A."/>
            <person name="Lucas L.N."/>
            <person name="Carlson H.K."/>
            <person name="Coates J.D."/>
        </authorList>
    </citation>
    <scope>NUCLEOTIDE SEQUENCE [LARGE SCALE GENOMIC DNA]</scope>
    <source>
        <strain evidence="25 26">BK-1</strain>
    </source>
</reference>
<feature type="transmembrane region" description="Helical" evidence="18">
    <location>
        <begin position="57"/>
        <end position="86"/>
    </location>
</feature>
<keyword evidence="10" id="KW-0067">ATP-binding</keyword>
<dbReference type="Gene3D" id="3.40.50.2300">
    <property type="match status" value="1"/>
</dbReference>
<dbReference type="Pfam" id="PF02518">
    <property type="entry name" value="HATPase_c"/>
    <property type="match status" value="1"/>
</dbReference>
<feature type="domain" description="HPt" evidence="24">
    <location>
        <begin position="1367"/>
        <end position="1464"/>
    </location>
</feature>
<dbReference type="CDD" id="cd17546">
    <property type="entry name" value="REC_hyHK_CKI1_RcsC-like"/>
    <property type="match status" value="1"/>
</dbReference>
<dbReference type="Gene3D" id="1.10.287.130">
    <property type="match status" value="1"/>
</dbReference>
<dbReference type="Gene3D" id="3.30.450.20">
    <property type="entry name" value="PAS domain"/>
    <property type="match status" value="2"/>
</dbReference>
<comment type="catalytic activity">
    <reaction evidence="1">
        <text>ATP + protein L-histidine = ADP + protein N-phospho-L-histidine.</text>
        <dbReference type="EC" id="2.7.13.3"/>
    </reaction>
</comment>
<feature type="domain" description="Response regulatory" evidence="20">
    <location>
        <begin position="1214"/>
        <end position="1330"/>
    </location>
</feature>
<evidence type="ECO:0000256" key="13">
    <source>
        <dbReference type="ARBA" id="ARBA00023136"/>
    </source>
</evidence>
<feature type="modified residue" description="Phosphohistidine" evidence="16">
    <location>
        <position position="1406"/>
    </location>
</feature>
<dbReference type="InterPro" id="IPR008207">
    <property type="entry name" value="Sig_transdc_His_kin_Hpt_dom"/>
</dbReference>
<dbReference type="PRINTS" id="PR00344">
    <property type="entry name" value="BCTRLSENSOR"/>
</dbReference>
<dbReference type="InterPro" id="IPR007895">
    <property type="entry name" value="MASE1"/>
</dbReference>
<feature type="transmembrane region" description="Helical" evidence="18">
    <location>
        <begin position="168"/>
        <end position="190"/>
    </location>
</feature>
<dbReference type="SMART" id="SM00086">
    <property type="entry name" value="PAC"/>
    <property type="match status" value="2"/>
</dbReference>
<dbReference type="PROSITE" id="PS50894">
    <property type="entry name" value="HPT"/>
    <property type="match status" value="1"/>
</dbReference>
<accession>A0A558DPT4</accession>
<dbReference type="InterPro" id="IPR036097">
    <property type="entry name" value="HisK_dim/P_sf"/>
</dbReference>
<evidence type="ECO:0000256" key="15">
    <source>
        <dbReference type="ARBA" id="ARBA00068150"/>
    </source>
</evidence>
<feature type="domain" description="CHASE" evidence="23">
    <location>
        <begin position="265"/>
        <end position="435"/>
    </location>
</feature>
<sequence>MELLHKNNRPNNTTTDAPRGETAWRVILVAGVYIAAAMAGFLLRIPSSYISPFMPATGFALAVVLICGVRCWPGIWIGAFLVYFWLDSSIEGVMVAGLLATTVSLQAILGAYLTRRYITTSQPLADERDIWRFLILGGPVACLFAATLNSTILEGINRSPDLNFLTHWLYWWSGNTLGVLFFTPITLIAWPASRLLVQRKFGDAAMPLVVSAAVIAAGHAGFARYETSQAQTEIYDLMSTLYERGTDVLPAIIEPIRSVERFFSASKDVSQKEYAIFTRRMITQPGIDSIDWAPYVSSTERSTFEEIQQHRGVINYRVFELDDRGIPSNAKDRSEYFPVAFTAPIKENEILLGLDHAFEVSRKKAIIQAVASGEIYSSWCYQCVLPRRNKMLVYQPVFQPGFNNEGATEAGRRSSIRGFVVGEINVNALFASLTDSATRKHIAFRITDVTPGDESGVVLGNLPKEKMADWNRELAFTNRLFLIEMDPVHGYWNPGNTMMSRLFLLFSVITGLLIVFSILSSWSRRVAAETLVVTRTAELENELNSRLAAQRALRERENDLSITLDSIGDAVLSTDLDGKITRMNPVAEHLTGWAIADAMGKQISEVFHIINAETRNPARIPVDDVFRTGKIQGLANHTVIISRNGVEYHIADSAAPIRDDDGNIRGVVLVFRDVGKERESEQALQASEERYRTLIESAPFGVFVQCQGKFVFANPKATALLGVNASEQLVGRLVLDFIHPECRDAVSERISQLNVQRKAVPAQQNTWFRLDGSRFEGEATAVPYMHENQSGALVILQDVTARKEAETQLIQARKEAEEANRAKSAFLAAMSHEIRTPMNGVIGMVEILAQSRLSSHQKDIVNTVRKSASTLLTIIDDILDFSKIEAGRMELDYAPASISEIVEGLCNSMVPVAASKSVELSLFIAPDIPERLVTDDLRLRQLLYNLVGNAIKFSAGSDDRGGRVSVRVEYKSRDPLSLVFRISDNGIGIKPEVLENLFTPFTQAEVSTTRRFGGSGLGLAICKRLTKLMNGEIQVESVYGEGSEFSITLPFEVAKTQPKPSEKYLTGLDCILVDEPRLHAADLEAYLKHDGARVSIADSIDSALQLAATREGTVVILHCAERKEPPETRTSDSPPNVRHLVITQGRRRRARVEQENLVTLDGSAIRRLSLLRAVAVAAGLASPEIFYNVDEEWLVMEDTKPLPTVAQARAQDRLILIAEDDDINQHVILQQLRLLGYVGEVANNGVEALKLWKSGNYALLLTDLHMPEMDGYTLAQTIRNEERDRRMPIIALTANALRGEQNRARSVGMDAYLTKPVSLKLLRSTLEEWLTPPKMEARNTGFLPDDSEHQSIRLVDVNVLKQLIGSEKETIQEFLAEYLDSARTLTRDILLAFKADDVRHISAIAHKLKSSSRSVGALALGDLCAGLENAGKEGNRGYIREHLQELEQVLTAIEIEIRELLTEQGWNNRNGII</sequence>
<dbReference type="PROSITE" id="PS50110">
    <property type="entry name" value="RESPONSE_REGULATORY"/>
    <property type="match status" value="1"/>
</dbReference>
<dbReference type="InterPro" id="IPR035965">
    <property type="entry name" value="PAS-like_dom_sf"/>
</dbReference>
<keyword evidence="12" id="KW-0902">Two-component regulatory system</keyword>
<dbReference type="InterPro" id="IPR004358">
    <property type="entry name" value="Sig_transdc_His_kin-like_C"/>
</dbReference>
<feature type="transmembrane region" description="Helical" evidence="18">
    <location>
        <begin position="23"/>
        <end position="45"/>
    </location>
</feature>
<gene>
    <name evidence="25" type="ORF">FHP88_16295</name>
</gene>
<evidence type="ECO:0000256" key="8">
    <source>
        <dbReference type="ARBA" id="ARBA00022741"/>
    </source>
</evidence>
<evidence type="ECO:0000259" key="22">
    <source>
        <dbReference type="PROSITE" id="PS50113"/>
    </source>
</evidence>
<evidence type="ECO:0000256" key="18">
    <source>
        <dbReference type="SAM" id="Phobius"/>
    </source>
</evidence>
<evidence type="ECO:0000256" key="7">
    <source>
        <dbReference type="ARBA" id="ARBA00022692"/>
    </source>
</evidence>
<keyword evidence="11 18" id="KW-1133">Transmembrane helix</keyword>
<dbReference type="SMART" id="SM01079">
    <property type="entry name" value="CHASE"/>
    <property type="match status" value="1"/>
</dbReference>
<dbReference type="Pfam" id="PF00072">
    <property type="entry name" value="Response_reg"/>
    <property type="match status" value="1"/>
</dbReference>
<dbReference type="InterPro" id="IPR006189">
    <property type="entry name" value="CHASE_dom"/>
</dbReference>
<evidence type="ECO:0000256" key="6">
    <source>
        <dbReference type="ARBA" id="ARBA00022679"/>
    </source>
</evidence>
<evidence type="ECO:0000259" key="23">
    <source>
        <dbReference type="PROSITE" id="PS50839"/>
    </source>
</evidence>
<dbReference type="GO" id="GO:0005886">
    <property type="term" value="C:plasma membrane"/>
    <property type="evidence" value="ECO:0007669"/>
    <property type="project" value="UniProtKB-SubCell"/>
</dbReference>
<dbReference type="GO" id="GO:0000155">
    <property type="term" value="F:phosphorelay sensor kinase activity"/>
    <property type="evidence" value="ECO:0007669"/>
    <property type="project" value="InterPro"/>
</dbReference>
<dbReference type="SMART" id="SM00448">
    <property type="entry name" value="REC"/>
    <property type="match status" value="1"/>
</dbReference>
<evidence type="ECO:0000259" key="24">
    <source>
        <dbReference type="PROSITE" id="PS50894"/>
    </source>
</evidence>
<dbReference type="InterPro" id="IPR000700">
    <property type="entry name" value="PAS-assoc_C"/>
</dbReference>
<evidence type="ECO:0000256" key="14">
    <source>
        <dbReference type="ARBA" id="ARBA00064003"/>
    </source>
</evidence>
<evidence type="ECO:0000313" key="26">
    <source>
        <dbReference type="Proteomes" id="UP000316649"/>
    </source>
</evidence>
<feature type="domain" description="Histidine kinase" evidence="19">
    <location>
        <begin position="829"/>
        <end position="1053"/>
    </location>
</feature>
<dbReference type="PROSITE" id="PS50109">
    <property type="entry name" value="HIS_KIN"/>
    <property type="match status" value="1"/>
</dbReference>
<dbReference type="Gene3D" id="1.20.120.160">
    <property type="entry name" value="HPT domain"/>
    <property type="match status" value="1"/>
</dbReference>
<feature type="transmembrane region" description="Helical" evidence="18">
    <location>
        <begin position="133"/>
        <end position="156"/>
    </location>
</feature>
<dbReference type="CDD" id="cd00088">
    <property type="entry name" value="HPT"/>
    <property type="match status" value="1"/>
</dbReference>
<keyword evidence="26" id="KW-1185">Reference proteome</keyword>
<dbReference type="PANTHER" id="PTHR45339:SF1">
    <property type="entry name" value="HYBRID SIGNAL TRANSDUCTION HISTIDINE KINASE J"/>
    <property type="match status" value="1"/>
</dbReference>
<organism evidence="25 26">
    <name type="scientific">Sedimenticola selenatireducens</name>
    <dbReference type="NCBI Taxonomy" id="191960"/>
    <lineage>
        <taxon>Bacteria</taxon>
        <taxon>Pseudomonadati</taxon>
        <taxon>Pseudomonadota</taxon>
        <taxon>Gammaproteobacteria</taxon>
        <taxon>Chromatiales</taxon>
        <taxon>Sedimenticolaceae</taxon>
        <taxon>Sedimenticola</taxon>
    </lineage>
</organism>
<dbReference type="InterPro" id="IPR036890">
    <property type="entry name" value="HATPase_C_sf"/>
</dbReference>
<evidence type="ECO:0000256" key="4">
    <source>
        <dbReference type="ARBA" id="ARBA00022475"/>
    </source>
</evidence>
<evidence type="ECO:0000256" key="5">
    <source>
        <dbReference type="ARBA" id="ARBA00022553"/>
    </source>
</evidence>
<dbReference type="InterPro" id="IPR011006">
    <property type="entry name" value="CheY-like_superfamily"/>
</dbReference>
<evidence type="ECO:0000259" key="20">
    <source>
        <dbReference type="PROSITE" id="PS50110"/>
    </source>
</evidence>
<dbReference type="SUPFAM" id="SSF47226">
    <property type="entry name" value="Histidine-containing phosphotransfer domain, HPT domain"/>
    <property type="match status" value="1"/>
</dbReference>
<evidence type="ECO:0000256" key="17">
    <source>
        <dbReference type="PROSITE-ProRule" id="PRU00169"/>
    </source>
</evidence>
<keyword evidence="7 18" id="KW-0812">Transmembrane</keyword>
<dbReference type="SMART" id="SM00388">
    <property type="entry name" value="HisKA"/>
    <property type="match status" value="1"/>
</dbReference>
<dbReference type="CDD" id="cd00130">
    <property type="entry name" value="PAS"/>
    <property type="match status" value="2"/>
</dbReference>
<dbReference type="SMART" id="SM00387">
    <property type="entry name" value="HATPase_c"/>
    <property type="match status" value="1"/>
</dbReference>
<feature type="domain" description="PAC" evidence="22">
    <location>
        <begin position="761"/>
        <end position="811"/>
    </location>
</feature>
<dbReference type="PROSITE" id="PS50839">
    <property type="entry name" value="CHASE"/>
    <property type="match status" value="1"/>
</dbReference>
<evidence type="ECO:0000259" key="19">
    <source>
        <dbReference type="PROSITE" id="PS50109"/>
    </source>
</evidence>
<evidence type="ECO:0000256" key="12">
    <source>
        <dbReference type="ARBA" id="ARBA00023012"/>
    </source>
</evidence>
<evidence type="ECO:0000313" key="25">
    <source>
        <dbReference type="EMBL" id="TVO70447.1"/>
    </source>
</evidence>
<dbReference type="RefSeq" id="WP_144360162.1">
    <property type="nucleotide sequence ID" value="NZ_VMNH01000024.1"/>
</dbReference>
<dbReference type="EC" id="2.7.13.3" evidence="3"/>
<dbReference type="SMART" id="SM00073">
    <property type="entry name" value="HPT"/>
    <property type="match status" value="1"/>
</dbReference>
<comment type="subunit">
    <text evidence="14">At low DSF concentrations, interacts with RpfF.</text>
</comment>
<dbReference type="PANTHER" id="PTHR45339">
    <property type="entry name" value="HYBRID SIGNAL TRANSDUCTION HISTIDINE KINASE J"/>
    <property type="match status" value="1"/>
</dbReference>
<dbReference type="SUPFAM" id="SSF55785">
    <property type="entry name" value="PYP-like sensor domain (PAS domain)"/>
    <property type="match status" value="2"/>
</dbReference>
<dbReference type="InterPro" id="IPR001789">
    <property type="entry name" value="Sig_transdc_resp-reg_receiver"/>
</dbReference>
<dbReference type="CDD" id="cd16922">
    <property type="entry name" value="HATPase_EvgS-ArcB-TorS-like"/>
    <property type="match status" value="1"/>
</dbReference>
<dbReference type="InterPro" id="IPR001610">
    <property type="entry name" value="PAC"/>
</dbReference>
<dbReference type="Gene3D" id="3.30.565.10">
    <property type="entry name" value="Histidine kinase-like ATPase, C-terminal domain"/>
    <property type="match status" value="1"/>
</dbReference>
<feature type="transmembrane region" description="Helical" evidence="18">
    <location>
        <begin position="92"/>
        <end position="113"/>
    </location>
</feature>
<evidence type="ECO:0000259" key="21">
    <source>
        <dbReference type="PROSITE" id="PS50112"/>
    </source>
</evidence>
<keyword evidence="5 17" id="KW-0597">Phosphoprotein</keyword>
<dbReference type="InterPro" id="IPR005467">
    <property type="entry name" value="His_kinase_dom"/>
</dbReference>
<dbReference type="InterPro" id="IPR042240">
    <property type="entry name" value="CHASE_sf"/>
</dbReference>
<dbReference type="InterPro" id="IPR013767">
    <property type="entry name" value="PAS_fold"/>
</dbReference>
<dbReference type="GO" id="GO:0006355">
    <property type="term" value="P:regulation of DNA-templated transcription"/>
    <property type="evidence" value="ECO:0007669"/>
    <property type="project" value="InterPro"/>
</dbReference>
<dbReference type="PROSITE" id="PS50113">
    <property type="entry name" value="PAC"/>
    <property type="match status" value="2"/>
</dbReference>
<keyword evidence="8" id="KW-0547">Nucleotide-binding</keyword>
<dbReference type="InterPro" id="IPR036641">
    <property type="entry name" value="HPT_dom_sf"/>
</dbReference>
<proteinExistence type="predicted"/>
<evidence type="ECO:0000256" key="2">
    <source>
        <dbReference type="ARBA" id="ARBA00004651"/>
    </source>
</evidence>
<name>A0A558DPT4_9GAMM</name>
<evidence type="ECO:0000256" key="1">
    <source>
        <dbReference type="ARBA" id="ARBA00000085"/>
    </source>
</evidence>
<keyword evidence="13 18" id="KW-0472">Membrane</keyword>
<evidence type="ECO:0000256" key="9">
    <source>
        <dbReference type="ARBA" id="ARBA00022777"/>
    </source>
</evidence>
<dbReference type="SUPFAM" id="SSF52172">
    <property type="entry name" value="CheY-like"/>
    <property type="match status" value="1"/>
</dbReference>
<dbReference type="Pfam" id="PF05231">
    <property type="entry name" value="MASE1"/>
    <property type="match status" value="1"/>
</dbReference>
<comment type="caution">
    <text evidence="25">The sequence shown here is derived from an EMBL/GenBank/DDBJ whole genome shotgun (WGS) entry which is preliminary data.</text>
</comment>
<dbReference type="SUPFAM" id="SSF47384">
    <property type="entry name" value="Homodimeric domain of signal transducing histidine kinase"/>
    <property type="match status" value="1"/>
</dbReference>
<evidence type="ECO:0000256" key="11">
    <source>
        <dbReference type="ARBA" id="ARBA00022989"/>
    </source>
</evidence>
<dbReference type="PROSITE" id="PS50112">
    <property type="entry name" value="PAS"/>
    <property type="match status" value="2"/>
</dbReference>
<evidence type="ECO:0000256" key="3">
    <source>
        <dbReference type="ARBA" id="ARBA00012438"/>
    </source>
</evidence>
<feature type="domain" description="PAC" evidence="22">
    <location>
        <begin position="634"/>
        <end position="686"/>
    </location>
</feature>
<comment type="subcellular location">
    <subcellularLocation>
        <location evidence="2">Cell membrane</location>
        <topology evidence="2">Multi-pass membrane protein</topology>
    </subcellularLocation>
</comment>
<dbReference type="FunFam" id="3.30.565.10:FF:000010">
    <property type="entry name" value="Sensor histidine kinase RcsC"/>
    <property type="match status" value="1"/>
</dbReference>
<dbReference type="NCBIfam" id="TIGR00229">
    <property type="entry name" value="sensory_box"/>
    <property type="match status" value="2"/>
</dbReference>
<dbReference type="InterPro" id="IPR003661">
    <property type="entry name" value="HisK_dim/P_dom"/>
</dbReference>
<evidence type="ECO:0000256" key="16">
    <source>
        <dbReference type="PROSITE-ProRule" id="PRU00110"/>
    </source>
</evidence>
<feature type="domain" description="PAS" evidence="21">
    <location>
        <begin position="556"/>
        <end position="629"/>
    </location>
</feature>
<evidence type="ECO:0000256" key="10">
    <source>
        <dbReference type="ARBA" id="ARBA00022840"/>
    </source>
</evidence>
<dbReference type="GO" id="GO:0005524">
    <property type="term" value="F:ATP binding"/>
    <property type="evidence" value="ECO:0007669"/>
    <property type="project" value="UniProtKB-KW"/>
</dbReference>
<protein>
    <recommendedName>
        <fullName evidence="15">Sensory/regulatory protein RpfC</fullName>
        <ecNumber evidence="3">2.7.13.3</ecNumber>
    </recommendedName>
</protein>
<dbReference type="InterPro" id="IPR000014">
    <property type="entry name" value="PAS"/>
</dbReference>
<feature type="domain" description="PAS" evidence="21">
    <location>
        <begin position="687"/>
        <end position="752"/>
    </location>
</feature>
<dbReference type="Gene3D" id="3.30.450.350">
    <property type="entry name" value="CHASE domain"/>
    <property type="match status" value="1"/>
</dbReference>
<dbReference type="CDD" id="cd00082">
    <property type="entry name" value="HisKA"/>
    <property type="match status" value="1"/>
</dbReference>